<name>A0A1I8BHA7_MELHA</name>
<sequence>MCCSSTVGGLFCALAGEWKSKFNNLISSLKWANLINLIPSLSSNDLNKQCEELFDKDEELDENGDEITCFIPSGSKNIDCSSLIGIRSTTNQKQITRSLIKSILFGIYQIILDVLLSQRAF</sequence>
<dbReference type="Proteomes" id="UP000095281">
    <property type="component" value="Unplaced"/>
</dbReference>
<evidence type="ECO:0000313" key="2">
    <source>
        <dbReference type="WBParaSite" id="MhA1_Contig239.frz3.gene13"/>
    </source>
</evidence>
<dbReference type="WBParaSite" id="MhA1_Contig239.frz3.gene13">
    <property type="protein sequence ID" value="MhA1_Contig239.frz3.gene13"/>
    <property type="gene ID" value="MhA1_Contig239.frz3.gene13"/>
</dbReference>
<keyword evidence="1" id="KW-1185">Reference proteome</keyword>
<proteinExistence type="predicted"/>
<dbReference type="AlphaFoldDB" id="A0A1I8BHA7"/>
<protein>
    <submittedName>
        <fullName evidence="2">Uncharacterized protein</fullName>
    </submittedName>
</protein>
<organism evidence="1 2">
    <name type="scientific">Meloidogyne hapla</name>
    <name type="common">Root-knot nematode worm</name>
    <dbReference type="NCBI Taxonomy" id="6305"/>
    <lineage>
        <taxon>Eukaryota</taxon>
        <taxon>Metazoa</taxon>
        <taxon>Ecdysozoa</taxon>
        <taxon>Nematoda</taxon>
        <taxon>Chromadorea</taxon>
        <taxon>Rhabditida</taxon>
        <taxon>Tylenchina</taxon>
        <taxon>Tylenchomorpha</taxon>
        <taxon>Tylenchoidea</taxon>
        <taxon>Meloidogynidae</taxon>
        <taxon>Meloidogyninae</taxon>
        <taxon>Meloidogyne</taxon>
    </lineage>
</organism>
<accession>A0A1I8BHA7</accession>
<reference evidence="2" key="1">
    <citation type="submission" date="2016-11" db="UniProtKB">
        <authorList>
            <consortium name="WormBaseParasite"/>
        </authorList>
    </citation>
    <scope>IDENTIFICATION</scope>
</reference>
<evidence type="ECO:0000313" key="1">
    <source>
        <dbReference type="Proteomes" id="UP000095281"/>
    </source>
</evidence>